<dbReference type="PANTHER" id="PTHR31662:SF10">
    <property type="entry name" value="OS02G0288200 PROTEIN"/>
    <property type="match status" value="1"/>
</dbReference>
<feature type="compositionally biased region" description="Low complexity" evidence="2">
    <location>
        <begin position="44"/>
        <end position="58"/>
    </location>
</feature>
<feature type="region of interest" description="Disordered" evidence="2">
    <location>
        <begin position="355"/>
        <end position="509"/>
    </location>
</feature>
<evidence type="ECO:0000256" key="2">
    <source>
        <dbReference type="SAM" id="MobiDB-lite"/>
    </source>
</evidence>
<dbReference type="Gramene" id="TKW38664">
    <property type="protein sequence ID" value="TKW38664"/>
    <property type="gene ID" value="SEVIR_1G130300v2"/>
</dbReference>
<dbReference type="OMA" id="KIAEVRM"/>
<dbReference type="GO" id="GO:0006355">
    <property type="term" value="P:regulation of DNA-templated transcription"/>
    <property type="evidence" value="ECO:0007669"/>
    <property type="project" value="InterPro"/>
</dbReference>
<organism evidence="4 5">
    <name type="scientific">Setaria viridis</name>
    <name type="common">Green bristlegrass</name>
    <name type="synonym">Setaria italica subsp. viridis</name>
    <dbReference type="NCBI Taxonomy" id="4556"/>
    <lineage>
        <taxon>Eukaryota</taxon>
        <taxon>Viridiplantae</taxon>
        <taxon>Streptophyta</taxon>
        <taxon>Embryophyta</taxon>
        <taxon>Tracheophyta</taxon>
        <taxon>Spermatophyta</taxon>
        <taxon>Magnoliopsida</taxon>
        <taxon>Liliopsida</taxon>
        <taxon>Poales</taxon>
        <taxon>Poaceae</taxon>
        <taxon>PACMAD clade</taxon>
        <taxon>Panicoideae</taxon>
        <taxon>Panicodae</taxon>
        <taxon>Paniceae</taxon>
        <taxon>Cenchrinae</taxon>
        <taxon>Setaria</taxon>
    </lineage>
</organism>
<reference evidence="4" key="1">
    <citation type="submission" date="2019-03" db="EMBL/GenBank/DDBJ databases">
        <title>WGS assembly of Setaria viridis.</title>
        <authorList>
            <person name="Huang P."/>
            <person name="Jenkins J."/>
            <person name="Grimwood J."/>
            <person name="Barry K."/>
            <person name="Healey A."/>
            <person name="Mamidi S."/>
            <person name="Sreedasyam A."/>
            <person name="Shu S."/>
            <person name="Feldman M."/>
            <person name="Wu J."/>
            <person name="Yu Y."/>
            <person name="Chen C."/>
            <person name="Johnson J."/>
            <person name="Rokhsar D."/>
            <person name="Baxter I."/>
            <person name="Schmutz J."/>
            <person name="Brutnell T."/>
            <person name="Kellogg E."/>
        </authorList>
    </citation>
    <scope>NUCLEOTIDE SEQUENCE [LARGE SCALE GENOMIC DNA]</scope>
</reference>
<dbReference type="InterPro" id="IPR053932">
    <property type="entry name" value="GeBP-like_DBD"/>
</dbReference>
<dbReference type="InterPro" id="IPR007592">
    <property type="entry name" value="GEBP"/>
</dbReference>
<feature type="compositionally biased region" description="Low complexity" evidence="2">
    <location>
        <begin position="155"/>
        <end position="167"/>
    </location>
</feature>
<proteinExistence type="inferred from homology"/>
<feature type="compositionally biased region" description="Polar residues" evidence="2">
    <location>
        <begin position="391"/>
        <end position="400"/>
    </location>
</feature>
<evidence type="ECO:0000259" key="3">
    <source>
        <dbReference type="Pfam" id="PF04504"/>
    </source>
</evidence>
<dbReference type="Pfam" id="PF04504">
    <property type="entry name" value="GeBP-like_DBD"/>
    <property type="match status" value="1"/>
</dbReference>
<name>A0A4U6WA64_SETVI</name>
<feature type="compositionally biased region" description="Acidic residues" evidence="2">
    <location>
        <begin position="96"/>
        <end position="113"/>
    </location>
</feature>
<feature type="compositionally biased region" description="Basic and acidic residues" evidence="2">
    <location>
        <begin position="128"/>
        <end position="138"/>
    </location>
</feature>
<feature type="compositionally biased region" description="Basic and acidic residues" evidence="2">
    <location>
        <begin position="408"/>
        <end position="423"/>
    </location>
</feature>
<keyword evidence="5" id="KW-1185">Reference proteome</keyword>
<sequence length="590" mass="63118">MSRKRRAPPPPPPQESSSEESGSVEEEEEEPPSHPARRMPPPAAAADGADSSEGSGSDSDSDTDAQAFQMRQLHHFPTKLPPHLVPQPASHAAAAADDDDEGESSESESEPENPEPVVQKKAAAAGKSKAEQERKRPAADPAPSGKAKKAKAGAEKAAAPAEATPPGKAKKGKAESEKAAPEAPPAGKAKKGKAEQEKVVPEATPASKVKKGKAEGEKAASEDTPSVKGKKGGGKLEKPGVLDSSPSSSKPEKLPRAQRLWTKNDEMKVLEALAGHVKSDGTLPKTDFLLATVGDRLDRKNCTYSDIYEKVRQLKGRYEKAVSTGIVPSKEDELQIYKLSEAVWGEKAKEALAAARSQNDGAVTKSKKGQSNKQKVDGNSKGGTPKEAAASTASQNGDSQKGSKKGQAIKEKTDRDVKSRLSKEATATGTPSKSKKWDNQNEELDKDAKSGDLGKSKREKTDKGKKDIDRDSLKSKEAAAANQNGGTLTKNKEGETHDDEVERDANVEVTRRGFDELQGLYSNLAAYVEEIEAQNPCGETLKRAFEFIGDEKAQSLEYKVKRQRVSEAKAQLRRADVKKDVLNTLMSLVD</sequence>
<feature type="compositionally biased region" description="Basic and acidic residues" evidence="2">
    <location>
        <begin position="212"/>
        <end position="221"/>
    </location>
</feature>
<evidence type="ECO:0000313" key="4">
    <source>
        <dbReference type="EMBL" id="TKW38664.1"/>
    </source>
</evidence>
<feature type="compositionally biased region" description="Basic and acidic residues" evidence="2">
    <location>
        <begin position="446"/>
        <end position="477"/>
    </location>
</feature>
<evidence type="ECO:0000256" key="1">
    <source>
        <dbReference type="ARBA" id="ARBA00010820"/>
    </source>
</evidence>
<evidence type="ECO:0000313" key="5">
    <source>
        <dbReference type="Proteomes" id="UP000298652"/>
    </source>
</evidence>
<dbReference type="AlphaFoldDB" id="A0A4U6WA64"/>
<dbReference type="GO" id="GO:0005634">
    <property type="term" value="C:nucleus"/>
    <property type="evidence" value="ECO:0007669"/>
    <property type="project" value="TreeGrafter"/>
</dbReference>
<gene>
    <name evidence="4" type="ORF">SEVIR_1G130300v2</name>
</gene>
<protein>
    <recommendedName>
        <fullName evidence="3">Glabrous enhancer-binding protein-like DBD domain-containing protein</fullName>
    </recommendedName>
</protein>
<comment type="similarity">
    <text evidence="1">Belongs to the GeBP family.</text>
</comment>
<feature type="region of interest" description="Disordered" evidence="2">
    <location>
        <begin position="1"/>
        <end position="260"/>
    </location>
</feature>
<feature type="domain" description="Glabrous enhancer-binding protein-like DBD" evidence="3">
    <location>
        <begin position="258"/>
        <end position="345"/>
    </location>
</feature>
<dbReference type="Proteomes" id="UP000298652">
    <property type="component" value="Chromosome 1"/>
</dbReference>
<dbReference type="PANTHER" id="PTHR31662">
    <property type="entry name" value="BNAANNG10740D PROTEIN-RELATED"/>
    <property type="match status" value="1"/>
</dbReference>
<accession>A0A4U6WA64</accession>
<dbReference type="EMBL" id="CM016552">
    <property type="protein sequence ID" value="TKW38664.1"/>
    <property type="molecule type" value="Genomic_DNA"/>
</dbReference>